<accession>A0A1N7MAN2</accession>
<evidence type="ECO:0000313" key="2">
    <source>
        <dbReference type="EMBL" id="SIS83138.1"/>
    </source>
</evidence>
<evidence type="ECO:0000256" key="1">
    <source>
        <dbReference type="SAM" id="MobiDB-lite"/>
    </source>
</evidence>
<dbReference type="STRING" id="713588.SAMN05421789_10824"/>
<keyword evidence="3" id="KW-1185">Reference proteome</keyword>
<name>A0A1N7MAN2_9FLAO</name>
<dbReference type="EMBL" id="FTOI01000008">
    <property type="protein sequence ID" value="SIS83138.1"/>
    <property type="molecule type" value="Genomic_DNA"/>
</dbReference>
<dbReference type="Proteomes" id="UP000185839">
    <property type="component" value="Unassembled WGS sequence"/>
</dbReference>
<gene>
    <name evidence="2" type="ORF">SAMN05421789_10824</name>
</gene>
<protein>
    <submittedName>
        <fullName evidence="2">Uncharacterized protein</fullName>
    </submittedName>
</protein>
<organism evidence="2 3">
    <name type="scientific">Kaistella chaponensis</name>
    <dbReference type="NCBI Taxonomy" id="713588"/>
    <lineage>
        <taxon>Bacteria</taxon>
        <taxon>Pseudomonadati</taxon>
        <taxon>Bacteroidota</taxon>
        <taxon>Flavobacteriia</taxon>
        <taxon>Flavobacteriales</taxon>
        <taxon>Weeksellaceae</taxon>
        <taxon>Chryseobacterium group</taxon>
        <taxon>Kaistella</taxon>
    </lineage>
</organism>
<reference evidence="3" key="1">
    <citation type="submission" date="2017-01" db="EMBL/GenBank/DDBJ databases">
        <authorList>
            <person name="Varghese N."/>
            <person name="Submissions S."/>
        </authorList>
    </citation>
    <scope>NUCLEOTIDE SEQUENCE [LARGE SCALE GENOMIC DNA]</scope>
    <source>
        <strain evidence="3">DSM 23145</strain>
    </source>
</reference>
<sequence length="95" mass="10813">MKKENIINLRTDFLLPKKGFIVGLGSIFNIYGDYFEYNTSDTPEEADRKALSSDWNIVGADLEEARRKLNSILGKNDKSNHNSLEYGEGKPELCR</sequence>
<dbReference type="AlphaFoldDB" id="A0A1N7MAN2"/>
<dbReference type="RefSeq" id="WP_076387203.1">
    <property type="nucleotide sequence ID" value="NZ_FTOI01000008.1"/>
</dbReference>
<proteinExistence type="predicted"/>
<feature type="region of interest" description="Disordered" evidence="1">
    <location>
        <begin position="74"/>
        <end position="95"/>
    </location>
</feature>
<evidence type="ECO:0000313" key="3">
    <source>
        <dbReference type="Proteomes" id="UP000185839"/>
    </source>
</evidence>